<accession>A0ABT5SP17</accession>
<keyword evidence="1" id="KW-0560">Oxidoreductase</keyword>
<sequence>MTDLGVRARTGTTVGVAPTREALVTRARALVPVLAGNAAQGERDRRLTDEAVAALRGAGMFRLSAPRRVGGDEVDTRTLIDVSAELARGDGSASWVVALMNTGAYLVGQLPDRARDEVFGADPHAAVCAQLATTATARPVDGGFVVSGRWAWASGSPWATWSMSSAPLLDAQGELADLRAVLIPTSAMTVEDTWFAAGMAATASNTFVADEVFVPDHRTLSIPEMAQGGGRREHDDEPLYRSTSFSALTLTMTGPLLGLARAALEKVLDTVRTGKPIAYSVYERSLDAPSYRLAVADAAGLIDTATMHVHRSAEAIDTAALRGVQLDVLTRARVRSDIAVAIARCREAVGLLLDVGGASSFAQSSPLQRTWRDIEIISRHGLLNAALGREIYGRALLGVEDQVAALF</sequence>
<dbReference type="InterPro" id="IPR013107">
    <property type="entry name" value="Acyl-CoA_DH_C"/>
</dbReference>
<dbReference type="PANTHER" id="PTHR43884:SF12">
    <property type="entry name" value="ISOVALERYL-COA DEHYDROGENASE, MITOCHONDRIAL-RELATED"/>
    <property type="match status" value="1"/>
</dbReference>
<dbReference type="Pfam" id="PF08028">
    <property type="entry name" value="Acyl-CoA_dh_2"/>
    <property type="match status" value="1"/>
</dbReference>
<protein>
    <submittedName>
        <fullName evidence="3">Oxidoreductase</fullName>
    </submittedName>
</protein>
<dbReference type="Gene3D" id="1.20.140.10">
    <property type="entry name" value="Butyryl-CoA Dehydrogenase, subunit A, domain 3"/>
    <property type="match status" value="1"/>
</dbReference>
<proteinExistence type="predicted"/>
<evidence type="ECO:0000313" key="3">
    <source>
        <dbReference type="EMBL" id="MDD7964586.1"/>
    </source>
</evidence>
<dbReference type="InterPro" id="IPR036250">
    <property type="entry name" value="AcylCo_DH-like_C"/>
</dbReference>
<dbReference type="Gene3D" id="1.10.540.10">
    <property type="entry name" value="Acyl-CoA dehydrogenase/oxidase, N-terminal domain"/>
    <property type="match status" value="1"/>
</dbReference>
<dbReference type="InterPro" id="IPR009100">
    <property type="entry name" value="AcylCoA_DH/oxidase_NM_dom_sf"/>
</dbReference>
<dbReference type="PANTHER" id="PTHR43884">
    <property type="entry name" value="ACYL-COA DEHYDROGENASE"/>
    <property type="match status" value="1"/>
</dbReference>
<dbReference type="InterPro" id="IPR046373">
    <property type="entry name" value="Acyl-CoA_Oxase/DH_mid-dom_sf"/>
</dbReference>
<evidence type="ECO:0000259" key="2">
    <source>
        <dbReference type="Pfam" id="PF08028"/>
    </source>
</evidence>
<organism evidence="3 4">
    <name type="scientific">Actinomycetospora lemnae</name>
    <dbReference type="NCBI Taxonomy" id="3019891"/>
    <lineage>
        <taxon>Bacteria</taxon>
        <taxon>Bacillati</taxon>
        <taxon>Actinomycetota</taxon>
        <taxon>Actinomycetes</taxon>
        <taxon>Pseudonocardiales</taxon>
        <taxon>Pseudonocardiaceae</taxon>
        <taxon>Actinomycetospora</taxon>
    </lineage>
</organism>
<name>A0ABT5SP17_9PSEU</name>
<dbReference type="InterPro" id="IPR037069">
    <property type="entry name" value="AcylCoA_DH/ox_N_sf"/>
</dbReference>
<reference evidence="3 4" key="1">
    <citation type="submission" date="2023-02" db="EMBL/GenBank/DDBJ databases">
        <title>Genome sequencing required for Actinomycetospora new species description.</title>
        <authorList>
            <person name="Saimee Y."/>
            <person name="Duangmal K."/>
        </authorList>
    </citation>
    <scope>NUCLEOTIDE SEQUENCE [LARGE SCALE GENOMIC DNA]</scope>
    <source>
        <strain evidence="3 4">DW7H6</strain>
    </source>
</reference>
<dbReference type="RefSeq" id="WP_274199139.1">
    <property type="nucleotide sequence ID" value="NZ_JAQZAO010000002.1"/>
</dbReference>
<dbReference type="SUPFAM" id="SSF56645">
    <property type="entry name" value="Acyl-CoA dehydrogenase NM domain-like"/>
    <property type="match status" value="1"/>
</dbReference>
<keyword evidence="4" id="KW-1185">Reference proteome</keyword>
<comment type="caution">
    <text evidence="3">The sequence shown here is derived from an EMBL/GenBank/DDBJ whole genome shotgun (WGS) entry which is preliminary data.</text>
</comment>
<evidence type="ECO:0000256" key="1">
    <source>
        <dbReference type="ARBA" id="ARBA00023002"/>
    </source>
</evidence>
<dbReference type="SUPFAM" id="SSF47203">
    <property type="entry name" value="Acyl-CoA dehydrogenase C-terminal domain-like"/>
    <property type="match status" value="1"/>
</dbReference>
<dbReference type="Gene3D" id="2.40.110.10">
    <property type="entry name" value="Butyryl-CoA Dehydrogenase, subunit A, domain 2"/>
    <property type="match status" value="1"/>
</dbReference>
<dbReference type="EMBL" id="JAQZAO010000002">
    <property type="protein sequence ID" value="MDD7964586.1"/>
    <property type="molecule type" value="Genomic_DNA"/>
</dbReference>
<evidence type="ECO:0000313" key="4">
    <source>
        <dbReference type="Proteomes" id="UP001300763"/>
    </source>
</evidence>
<gene>
    <name evidence="3" type="ORF">PGB27_04420</name>
</gene>
<dbReference type="Proteomes" id="UP001300763">
    <property type="component" value="Unassembled WGS sequence"/>
</dbReference>
<dbReference type="PIRSF" id="PIRSF016578">
    <property type="entry name" value="HsaA"/>
    <property type="match status" value="1"/>
</dbReference>
<feature type="domain" description="Acyl-CoA dehydrogenase C-terminal" evidence="2">
    <location>
        <begin position="252"/>
        <end position="384"/>
    </location>
</feature>